<feature type="region of interest" description="Disordered" evidence="6">
    <location>
        <begin position="304"/>
        <end position="334"/>
    </location>
</feature>
<dbReference type="OrthoDB" id="444631at2759"/>
<evidence type="ECO:0000256" key="6">
    <source>
        <dbReference type="SAM" id="MobiDB-lite"/>
    </source>
</evidence>
<feature type="transmembrane region" description="Helical" evidence="7">
    <location>
        <begin position="67"/>
        <end position="87"/>
    </location>
</feature>
<comment type="similarity">
    <text evidence="5">Belongs to the SAT4 family.</text>
</comment>
<dbReference type="Proteomes" id="UP001140560">
    <property type="component" value="Unassembled WGS sequence"/>
</dbReference>
<dbReference type="EMBL" id="JAPEUY010000010">
    <property type="protein sequence ID" value="KAJ4368975.1"/>
    <property type="molecule type" value="Genomic_DNA"/>
</dbReference>
<comment type="caution">
    <text evidence="9">The sequence shown here is derived from an EMBL/GenBank/DDBJ whole genome shotgun (WGS) entry which is preliminary data.</text>
</comment>
<feature type="transmembrane region" description="Helical" evidence="7">
    <location>
        <begin position="37"/>
        <end position="55"/>
    </location>
</feature>
<keyword evidence="2 7" id="KW-0812">Transmembrane</keyword>
<dbReference type="Pfam" id="PF20684">
    <property type="entry name" value="Fung_rhodopsin"/>
    <property type="match status" value="1"/>
</dbReference>
<evidence type="ECO:0000313" key="9">
    <source>
        <dbReference type="EMBL" id="KAJ4368975.1"/>
    </source>
</evidence>
<sequence>MSNTAAGGEMDLSKIPLAPNPNGSPPNFIDPPSLEPAFLGVGISLITLSAILLSIRILANYKHAGKLWVDDFLCIIAWVSSVGYWILFKTMVDDGTARHAWDIPASIVTSSYVKRLLAQQILGNFSMWAVKACILALFIRLFDSIRWMRITAYALIVALGLFYLAAIAVWAAYCTPRGGEDWGATALARATVVAACASLAYRIVAFQGARGDPTWVGMNVCITSIAEQFGTVIVSCAPGLASFWYNVFTKSRIYSSLHSIIMHRSPGATNGEYDNAEPHRYASDEYLANVKMKKYDPYQVTDLGTRSTISKDDSCPDEQSKEPGGRQVSECLVH</sequence>
<evidence type="ECO:0000256" key="1">
    <source>
        <dbReference type="ARBA" id="ARBA00004141"/>
    </source>
</evidence>
<gene>
    <name evidence="9" type="ORF">N0V83_006057</name>
</gene>
<evidence type="ECO:0000256" key="7">
    <source>
        <dbReference type="SAM" id="Phobius"/>
    </source>
</evidence>
<name>A0A9W8Y699_9PLEO</name>
<dbReference type="InterPro" id="IPR052337">
    <property type="entry name" value="SAT4-like"/>
</dbReference>
<reference evidence="9" key="1">
    <citation type="submission" date="2022-10" db="EMBL/GenBank/DDBJ databases">
        <title>Tapping the CABI collections for fungal endophytes: first genome assemblies for Collariella, Neodidymelliopsis, Ascochyta clinopodiicola, Didymella pomorum, Didymosphaeria variabile, Neocosmospora piperis and Neocucurbitaria cava.</title>
        <authorList>
            <person name="Hill R."/>
        </authorList>
    </citation>
    <scope>NUCLEOTIDE SEQUENCE</scope>
    <source>
        <strain evidence="9">IMI 356814</strain>
    </source>
</reference>
<dbReference type="PANTHER" id="PTHR33048">
    <property type="entry name" value="PTH11-LIKE INTEGRAL MEMBRANE PROTEIN (AFU_ORTHOLOGUE AFUA_5G11245)"/>
    <property type="match status" value="1"/>
</dbReference>
<feature type="transmembrane region" description="Helical" evidence="7">
    <location>
        <begin position="121"/>
        <end position="139"/>
    </location>
</feature>
<keyword evidence="10" id="KW-1185">Reference proteome</keyword>
<feature type="transmembrane region" description="Helical" evidence="7">
    <location>
        <begin position="185"/>
        <end position="204"/>
    </location>
</feature>
<organism evidence="9 10">
    <name type="scientific">Neocucurbitaria cava</name>
    <dbReference type="NCBI Taxonomy" id="798079"/>
    <lineage>
        <taxon>Eukaryota</taxon>
        <taxon>Fungi</taxon>
        <taxon>Dikarya</taxon>
        <taxon>Ascomycota</taxon>
        <taxon>Pezizomycotina</taxon>
        <taxon>Dothideomycetes</taxon>
        <taxon>Pleosporomycetidae</taxon>
        <taxon>Pleosporales</taxon>
        <taxon>Pleosporineae</taxon>
        <taxon>Cucurbitariaceae</taxon>
        <taxon>Neocucurbitaria</taxon>
    </lineage>
</organism>
<accession>A0A9W8Y699</accession>
<protein>
    <recommendedName>
        <fullName evidence="8">Rhodopsin domain-containing protein</fullName>
    </recommendedName>
</protein>
<feature type="compositionally biased region" description="Basic and acidic residues" evidence="6">
    <location>
        <begin position="309"/>
        <end position="324"/>
    </location>
</feature>
<dbReference type="InterPro" id="IPR049326">
    <property type="entry name" value="Rhodopsin_dom_fungi"/>
</dbReference>
<evidence type="ECO:0000256" key="3">
    <source>
        <dbReference type="ARBA" id="ARBA00022989"/>
    </source>
</evidence>
<feature type="transmembrane region" description="Helical" evidence="7">
    <location>
        <begin position="151"/>
        <end position="173"/>
    </location>
</feature>
<dbReference type="AlphaFoldDB" id="A0A9W8Y699"/>
<evidence type="ECO:0000256" key="5">
    <source>
        <dbReference type="ARBA" id="ARBA00038359"/>
    </source>
</evidence>
<dbReference type="PANTHER" id="PTHR33048:SF146">
    <property type="entry name" value="INTEGRAL MEMBRANE PROTEIN"/>
    <property type="match status" value="1"/>
</dbReference>
<proteinExistence type="inferred from homology"/>
<evidence type="ECO:0000256" key="4">
    <source>
        <dbReference type="ARBA" id="ARBA00023136"/>
    </source>
</evidence>
<comment type="subcellular location">
    <subcellularLocation>
        <location evidence="1">Membrane</location>
        <topology evidence="1">Multi-pass membrane protein</topology>
    </subcellularLocation>
</comment>
<keyword evidence="4 7" id="KW-0472">Membrane</keyword>
<evidence type="ECO:0000259" key="8">
    <source>
        <dbReference type="Pfam" id="PF20684"/>
    </source>
</evidence>
<evidence type="ECO:0000313" key="10">
    <source>
        <dbReference type="Proteomes" id="UP001140560"/>
    </source>
</evidence>
<evidence type="ECO:0000256" key="2">
    <source>
        <dbReference type="ARBA" id="ARBA00022692"/>
    </source>
</evidence>
<feature type="domain" description="Rhodopsin" evidence="8">
    <location>
        <begin position="55"/>
        <end position="177"/>
    </location>
</feature>
<dbReference type="GO" id="GO:0016020">
    <property type="term" value="C:membrane"/>
    <property type="evidence" value="ECO:0007669"/>
    <property type="project" value="UniProtKB-SubCell"/>
</dbReference>
<keyword evidence="3 7" id="KW-1133">Transmembrane helix</keyword>